<name>A0A840C8K5_9RHOB</name>
<dbReference type="RefSeq" id="WP_054538908.1">
    <property type="nucleotide sequence ID" value="NZ_JACIEQ010000002.1"/>
</dbReference>
<comment type="caution">
    <text evidence="3">The sequence shown here is derived from an EMBL/GenBank/DDBJ whole genome shotgun (WGS) entry which is preliminary data.</text>
</comment>
<dbReference type="PIRSF" id="PIRSF000429">
    <property type="entry name" value="Ac-CoA_Ac_transf"/>
    <property type="match status" value="1"/>
</dbReference>
<dbReference type="Proteomes" id="UP000585681">
    <property type="component" value="Unassembled WGS sequence"/>
</dbReference>
<dbReference type="EMBL" id="JACIEQ010000002">
    <property type="protein sequence ID" value="MBB4022271.1"/>
    <property type="molecule type" value="Genomic_DNA"/>
</dbReference>
<keyword evidence="4" id="KW-1185">Reference proteome</keyword>
<dbReference type="EC" id="2.3.1.9" evidence="3"/>
<dbReference type="PANTHER" id="PTHR42870">
    <property type="entry name" value="ACETYL-COA C-ACETYLTRANSFERASE"/>
    <property type="match status" value="1"/>
</dbReference>
<evidence type="ECO:0000259" key="1">
    <source>
        <dbReference type="Pfam" id="PF00108"/>
    </source>
</evidence>
<dbReference type="GO" id="GO:0003985">
    <property type="term" value="F:acetyl-CoA C-acetyltransferase activity"/>
    <property type="evidence" value="ECO:0007669"/>
    <property type="project" value="UniProtKB-EC"/>
</dbReference>
<organism evidence="3 4">
    <name type="scientific">Actibacterium naphthalenivorans</name>
    <dbReference type="NCBI Taxonomy" id="1614693"/>
    <lineage>
        <taxon>Bacteria</taxon>
        <taxon>Pseudomonadati</taxon>
        <taxon>Pseudomonadota</taxon>
        <taxon>Alphaproteobacteria</taxon>
        <taxon>Rhodobacterales</taxon>
        <taxon>Roseobacteraceae</taxon>
        <taxon>Actibacterium</taxon>
    </lineage>
</organism>
<dbReference type="Gene3D" id="3.40.47.10">
    <property type="match status" value="1"/>
</dbReference>
<dbReference type="AlphaFoldDB" id="A0A840C8K5"/>
<dbReference type="CDD" id="cd00829">
    <property type="entry name" value="SCP-x_thiolase"/>
    <property type="match status" value="1"/>
</dbReference>
<sequence>MRNKLREPVAISGVGCSRFGDLLETPELKGKTIQELTADAVKEALDDAGLTGQDVDAVFAGNAMTHSSQLPGTYSQLSKWTGTQFKSGVHFEAQCSTTNVGAAMAAMAIAAGVYDTVLVYGLETTRTKVKGYSPYEREPISHQKTWLWTDMAVNQAYGVPQGYDIFSAYNGLVGLGYCRKYGISIEDFDRGMFEICRTRRQHGAMNPKANIQETLEDAAKRKGFDDVYAYWQSPESNPFVAWPSRLLSLVTTADGASAMVLTRADLAKSGKSQPVELKGFGISYSDLPWYGEDPTYWEFDKRAVDAAMGMAEISAKDIDYLHTHDCSHISGVCTAEMIGYLEPGTMLTAARDGRLRYDGDRPMSTHGGRHAFGHAWGASAGSDTYEAVLQMRGAAGARQIAKPPEISVIHTHGYAMIGTVIVLGGM</sequence>
<evidence type="ECO:0000259" key="2">
    <source>
        <dbReference type="Pfam" id="PF22691"/>
    </source>
</evidence>
<dbReference type="InterPro" id="IPR020616">
    <property type="entry name" value="Thiolase_N"/>
</dbReference>
<dbReference type="InterPro" id="IPR002155">
    <property type="entry name" value="Thiolase"/>
</dbReference>
<protein>
    <submittedName>
        <fullName evidence="3">Acetyl-CoA C-acetyltransferase</fullName>
        <ecNumber evidence="3">2.3.1.9</ecNumber>
    </submittedName>
</protein>
<dbReference type="InterPro" id="IPR055140">
    <property type="entry name" value="Thiolase_C_2"/>
</dbReference>
<evidence type="ECO:0000313" key="4">
    <source>
        <dbReference type="Proteomes" id="UP000585681"/>
    </source>
</evidence>
<feature type="domain" description="Thiolase N-terminal" evidence="1">
    <location>
        <begin position="27"/>
        <end position="144"/>
    </location>
</feature>
<keyword evidence="3" id="KW-0808">Transferase</keyword>
<accession>A0A840C8K5</accession>
<keyword evidence="3" id="KW-0012">Acyltransferase</keyword>
<dbReference type="InterPro" id="IPR016039">
    <property type="entry name" value="Thiolase-like"/>
</dbReference>
<dbReference type="SUPFAM" id="SSF53901">
    <property type="entry name" value="Thiolase-like"/>
    <property type="match status" value="1"/>
</dbReference>
<gene>
    <name evidence="3" type="ORF">GGR17_002080</name>
</gene>
<dbReference type="Pfam" id="PF22691">
    <property type="entry name" value="Thiolase_C_1"/>
    <property type="match status" value="1"/>
</dbReference>
<dbReference type="PANTHER" id="PTHR42870:SF6">
    <property type="entry name" value="ACETYL-COA C-ACYLTRANSFERASE"/>
    <property type="match status" value="1"/>
</dbReference>
<reference evidence="3" key="1">
    <citation type="submission" date="2020-08" db="EMBL/GenBank/DDBJ databases">
        <title>Genomic Encyclopedia of Type Strains, Phase IV (KMG-IV): sequencing the most valuable type-strain genomes for metagenomic binning, comparative biology and taxonomic classification.</title>
        <authorList>
            <person name="Goeker M."/>
        </authorList>
    </citation>
    <scope>NUCLEOTIDE SEQUENCE [LARGE SCALE GENOMIC DNA]</scope>
    <source>
        <strain evidence="3">DSM 105040</strain>
    </source>
</reference>
<proteinExistence type="predicted"/>
<evidence type="ECO:0000313" key="3">
    <source>
        <dbReference type="EMBL" id="MBB4022271.1"/>
    </source>
</evidence>
<feature type="domain" description="Thiolase C-terminal" evidence="2">
    <location>
        <begin position="301"/>
        <end position="419"/>
    </location>
</feature>
<dbReference type="Pfam" id="PF00108">
    <property type="entry name" value="Thiolase_N"/>
    <property type="match status" value="1"/>
</dbReference>